<keyword evidence="5 6" id="KW-0472">Membrane</keyword>
<reference evidence="8" key="1">
    <citation type="submission" date="2016-06" db="EMBL/GenBank/DDBJ databases">
        <title>Parallel loss of symbiosis genes in relatives of nitrogen-fixing non-legume Parasponia.</title>
        <authorList>
            <person name="Van Velzen R."/>
            <person name="Holmer R."/>
            <person name="Bu F."/>
            <person name="Rutten L."/>
            <person name="Van Zeijl A."/>
            <person name="Liu W."/>
            <person name="Santuari L."/>
            <person name="Cao Q."/>
            <person name="Sharma T."/>
            <person name="Shen D."/>
            <person name="Roswanjaya Y."/>
            <person name="Wardhani T."/>
            <person name="Kalhor M.S."/>
            <person name="Jansen J."/>
            <person name="Van den Hoogen J."/>
            <person name="Gungor B."/>
            <person name="Hartog M."/>
            <person name="Hontelez J."/>
            <person name="Verver J."/>
            <person name="Yang W.-C."/>
            <person name="Schijlen E."/>
            <person name="Repin R."/>
            <person name="Schilthuizen M."/>
            <person name="Schranz E."/>
            <person name="Heidstra R."/>
            <person name="Miyata K."/>
            <person name="Fedorova E."/>
            <person name="Kohlen W."/>
            <person name="Bisseling T."/>
            <person name="Smit S."/>
            <person name="Geurts R."/>
        </authorList>
    </citation>
    <scope>NUCLEOTIDE SEQUENCE [LARGE SCALE GENOMIC DNA]</scope>
    <source>
        <strain evidence="8">cv. RG33-2</strain>
    </source>
</reference>
<dbReference type="EMBL" id="JXTC01000011">
    <property type="protein sequence ID" value="POO00902.1"/>
    <property type="molecule type" value="Genomic_DNA"/>
</dbReference>
<keyword evidence="4 6" id="KW-1133">Transmembrane helix</keyword>
<feature type="transmembrane region" description="Helical" evidence="6">
    <location>
        <begin position="486"/>
        <end position="508"/>
    </location>
</feature>
<comment type="similarity">
    <text evidence="2">Belongs to the major facilitator superfamily. Proton-dependent oligopeptide transporter (POT/PTR) (TC 2.A.17) family.</text>
</comment>
<evidence type="ECO:0000313" key="8">
    <source>
        <dbReference type="Proteomes" id="UP000237000"/>
    </source>
</evidence>
<comment type="subcellular location">
    <subcellularLocation>
        <location evidence="1">Membrane</location>
        <topology evidence="1">Multi-pass membrane protein</topology>
    </subcellularLocation>
</comment>
<evidence type="ECO:0000313" key="7">
    <source>
        <dbReference type="EMBL" id="POO00902.1"/>
    </source>
</evidence>
<evidence type="ECO:0000256" key="1">
    <source>
        <dbReference type="ARBA" id="ARBA00004141"/>
    </source>
</evidence>
<feature type="transmembrane region" description="Helical" evidence="6">
    <location>
        <begin position="537"/>
        <end position="560"/>
    </location>
</feature>
<dbReference type="PANTHER" id="PTHR11654">
    <property type="entry name" value="OLIGOPEPTIDE TRANSPORTER-RELATED"/>
    <property type="match status" value="1"/>
</dbReference>
<dbReference type="OrthoDB" id="8904098at2759"/>
<name>A0A2P5FT06_TREOI</name>
<dbReference type="GO" id="GO:0016020">
    <property type="term" value="C:membrane"/>
    <property type="evidence" value="ECO:0007669"/>
    <property type="project" value="UniProtKB-SubCell"/>
</dbReference>
<feature type="transmembrane region" description="Helical" evidence="6">
    <location>
        <begin position="418"/>
        <end position="435"/>
    </location>
</feature>
<keyword evidence="8" id="KW-1185">Reference proteome</keyword>
<feature type="transmembrane region" description="Helical" evidence="6">
    <location>
        <begin position="89"/>
        <end position="112"/>
    </location>
</feature>
<proteinExistence type="inferred from homology"/>
<dbReference type="InParanoid" id="A0A2P5FT06"/>
<dbReference type="InterPro" id="IPR036259">
    <property type="entry name" value="MFS_trans_sf"/>
</dbReference>
<keyword evidence="3 6" id="KW-0812">Transmembrane</keyword>
<feature type="transmembrane region" description="Helical" evidence="6">
    <location>
        <begin position="208"/>
        <end position="227"/>
    </location>
</feature>
<feature type="transmembrane region" description="Helical" evidence="6">
    <location>
        <begin position="183"/>
        <end position="202"/>
    </location>
</feature>
<accession>A0A2P5FT06</accession>
<dbReference type="Pfam" id="PF00854">
    <property type="entry name" value="PTR2"/>
    <property type="match status" value="1"/>
</dbReference>
<comment type="caution">
    <text evidence="7">The sequence shown here is derived from an EMBL/GenBank/DDBJ whole genome shotgun (WGS) entry which is preliminary data.</text>
</comment>
<protein>
    <submittedName>
        <fullName evidence="7">Proton-dependent oligopeptide transporter</fullName>
    </submittedName>
</protein>
<dbReference type="Gene3D" id="1.20.1250.20">
    <property type="entry name" value="MFS general substrate transporter like domains"/>
    <property type="match status" value="1"/>
</dbReference>
<dbReference type="InterPro" id="IPR000109">
    <property type="entry name" value="POT_fam"/>
</dbReference>
<feature type="transmembrane region" description="Helical" evidence="6">
    <location>
        <begin position="61"/>
        <end position="82"/>
    </location>
</feature>
<dbReference type="GO" id="GO:0022857">
    <property type="term" value="F:transmembrane transporter activity"/>
    <property type="evidence" value="ECO:0007669"/>
    <property type="project" value="InterPro"/>
</dbReference>
<evidence type="ECO:0000256" key="5">
    <source>
        <dbReference type="ARBA" id="ARBA00023136"/>
    </source>
</evidence>
<evidence type="ECO:0000256" key="4">
    <source>
        <dbReference type="ARBA" id="ARBA00022989"/>
    </source>
</evidence>
<evidence type="ECO:0000256" key="3">
    <source>
        <dbReference type="ARBA" id="ARBA00022692"/>
    </source>
</evidence>
<organism evidence="7 8">
    <name type="scientific">Trema orientale</name>
    <name type="common">Charcoal tree</name>
    <name type="synonym">Celtis orientalis</name>
    <dbReference type="NCBI Taxonomy" id="63057"/>
    <lineage>
        <taxon>Eukaryota</taxon>
        <taxon>Viridiplantae</taxon>
        <taxon>Streptophyta</taxon>
        <taxon>Embryophyta</taxon>
        <taxon>Tracheophyta</taxon>
        <taxon>Spermatophyta</taxon>
        <taxon>Magnoliopsida</taxon>
        <taxon>eudicotyledons</taxon>
        <taxon>Gunneridae</taxon>
        <taxon>Pentapetalae</taxon>
        <taxon>rosids</taxon>
        <taxon>fabids</taxon>
        <taxon>Rosales</taxon>
        <taxon>Cannabaceae</taxon>
        <taxon>Trema</taxon>
    </lineage>
</organism>
<gene>
    <name evidence="7" type="primary">TorNPF2</name>
    <name evidence="7" type="ORF">TorRG33x02_035330</name>
</gene>
<feature type="transmembrane region" description="Helical" evidence="6">
    <location>
        <begin position="364"/>
        <end position="385"/>
    </location>
</feature>
<dbReference type="Proteomes" id="UP000237000">
    <property type="component" value="Unassembled WGS sequence"/>
</dbReference>
<sequence length="597" mass="66598">MAISSEKTTTTGPVSSKKGGLRTLPFIIANETFEKVASYGLLANMILYLLGDYHFKLTTGANILFLWNALSNFTPIIGAFLSDSVLGRFRVISIGTVTSLLGILVLLLTAVIRKARPPHCDLMPVEKCEPAKLGQRLLLYSSFALMSIGAGGIRPCSMAFGADQIDKPENRENERTLQTFFSWYYASTGISIMIAVTVIVYIQDKVGWAQGFGVSLGLMAFSTLMFFSGTSLYVKVKGNKNLFCGFAHVVSAAWKNRHLSLPPQNNFDGWYYHKGSKLVTPTDKLRFLNKACIIKNPSKDLNPEGIAKDPWSLSTVRQVEELKALLKVLPIWSTGIYIAASVSQQSFWINQATHMNTELFTRHFHIPAGSFSVFTLLSLTIWVALYDRLIIPLLSKRNRKRRGDQPQLRPGFTFKQRMAIGLAISCLATSVAAVVEKKRRKHALINGETMSAMWLVPQYSLVGLAEAFNAIGQIEFFYSQFPKSMASIAVALFTLGMGFGNLVGALILKIVDDGTKNYNGGNMSWLPDNPNQGRYDYYYWLLTLLGLVNLLYYFFVSWAYGSCEERKIWDEEEEEATEKVLKEEDLSKSKESAVFAA</sequence>
<dbReference type="SUPFAM" id="SSF103473">
    <property type="entry name" value="MFS general substrate transporter"/>
    <property type="match status" value="1"/>
</dbReference>
<evidence type="ECO:0000256" key="6">
    <source>
        <dbReference type="SAM" id="Phobius"/>
    </source>
</evidence>
<evidence type="ECO:0000256" key="2">
    <source>
        <dbReference type="ARBA" id="ARBA00005982"/>
    </source>
</evidence>
<dbReference type="AlphaFoldDB" id="A0A2P5FT06"/>